<dbReference type="RefSeq" id="WP_166271788.1">
    <property type="nucleotide sequence ID" value="NZ_JAAFGS010000001.1"/>
</dbReference>
<reference evidence="1 2" key="1">
    <citation type="submission" date="2020-01" db="EMBL/GenBank/DDBJ databases">
        <title>Polyphasic characterisation and genomic insights into a novel alkali tolerant bacterium VR-M41.</title>
        <authorList>
            <person name="Vemuluri V.R."/>
        </authorList>
    </citation>
    <scope>NUCLEOTIDE SEQUENCE [LARGE SCALE GENOMIC DNA]</scope>
    <source>
        <strain evidence="1 2">VR-M41</strain>
    </source>
</reference>
<proteinExistence type="predicted"/>
<dbReference type="EMBL" id="JAAFGS010000001">
    <property type="protein sequence ID" value="NGZ73950.1"/>
    <property type="molecule type" value="Genomic_DNA"/>
</dbReference>
<evidence type="ECO:0000313" key="1">
    <source>
        <dbReference type="EMBL" id="NGZ73950.1"/>
    </source>
</evidence>
<dbReference type="Proteomes" id="UP000800303">
    <property type="component" value="Unassembled WGS sequence"/>
</dbReference>
<name>A0ABX0F259_9BACL</name>
<accession>A0ABX0F259</accession>
<keyword evidence="2" id="KW-1185">Reference proteome</keyword>
<organism evidence="1 2">
    <name type="scientific">Saccharibacillus alkalitolerans</name>
    <dbReference type="NCBI Taxonomy" id="2705290"/>
    <lineage>
        <taxon>Bacteria</taxon>
        <taxon>Bacillati</taxon>
        <taxon>Bacillota</taxon>
        <taxon>Bacilli</taxon>
        <taxon>Bacillales</taxon>
        <taxon>Paenibacillaceae</taxon>
        <taxon>Saccharibacillus</taxon>
    </lineage>
</organism>
<gene>
    <name evidence="1" type="ORF">GYN08_01390</name>
</gene>
<sequence length="72" mass="8215">METETTTVIAIHFTDGEVLEIGIGEEEFERLPEAITSNPWVEIDGNTVNTATIKYFWFYDIREDDEGAGEEE</sequence>
<protein>
    <submittedName>
        <fullName evidence="1">Uncharacterized protein</fullName>
    </submittedName>
</protein>
<comment type="caution">
    <text evidence="1">The sequence shown here is derived from an EMBL/GenBank/DDBJ whole genome shotgun (WGS) entry which is preliminary data.</text>
</comment>
<evidence type="ECO:0000313" key="2">
    <source>
        <dbReference type="Proteomes" id="UP000800303"/>
    </source>
</evidence>